<accession>A0ABU0LYV1</accession>
<keyword evidence="2" id="KW-0719">Serine esterase</keyword>
<evidence type="ECO:0000313" key="5">
    <source>
        <dbReference type="EMBL" id="MDQ0513778.1"/>
    </source>
</evidence>
<evidence type="ECO:0000256" key="2">
    <source>
        <dbReference type="ARBA" id="ARBA00022487"/>
    </source>
</evidence>
<comment type="caution">
    <text evidence="5">The sequence shown here is derived from an EMBL/GenBank/DDBJ whole genome shotgun (WGS) entry which is preliminary data.</text>
</comment>
<evidence type="ECO:0000313" key="6">
    <source>
        <dbReference type="Proteomes" id="UP001240643"/>
    </source>
</evidence>
<dbReference type="EMBL" id="JAUSWO010000001">
    <property type="protein sequence ID" value="MDQ0513778.1"/>
    <property type="molecule type" value="Genomic_DNA"/>
</dbReference>
<dbReference type="Gene3D" id="3.40.50.1820">
    <property type="entry name" value="alpha/beta hydrolase"/>
    <property type="match status" value="1"/>
</dbReference>
<reference evidence="5" key="1">
    <citation type="submission" date="2023-07" db="EMBL/GenBank/DDBJ databases">
        <title>Genomic Encyclopedia of Type Strains, Phase IV (KMG-IV): sequencing the most valuable type-strain genomes for metagenomic binning, comparative biology and taxonomic classification.</title>
        <authorList>
            <person name="Goeker M."/>
        </authorList>
    </citation>
    <scope>NUCLEOTIDE SEQUENCE [LARGE SCALE GENOMIC DNA]</scope>
    <source>
        <strain evidence="5">DSM 21204</strain>
    </source>
</reference>
<organism evidence="5 6">
    <name type="scientific">Mycoplasmoides fastidiosum</name>
    <dbReference type="NCBI Taxonomy" id="92758"/>
    <lineage>
        <taxon>Bacteria</taxon>
        <taxon>Bacillati</taxon>
        <taxon>Mycoplasmatota</taxon>
        <taxon>Mycoplasmoidales</taxon>
        <taxon>Mycoplasmoidaceae</taxon>
        <taxon>Mycoplasmoides</taxon>
    </lineage>
</organism>
<evidence type="ECO:0000259" key="4">
    <source>
        <dbReference type="Pfam" id="PF00561"/>
    </source>
</evidence>
<dbReference type="Proteomes" id="UP001240643">
    <property type="component" value="Unassembled WGS sequence"/>
</dbReference>
<gene>
    <name evidence="5" type="ORF">J2Z62_000216</name>
</gene>
<keyword evidence="3" id="KW-0378">Hydrolase</keyword>
<feature type="domain" description="AB hydrolase-1" evidence="4">
    <location>
        <begin position="72"/>
        <end position="274"/>
    </location>
</feature>
<dbReference type="RefSeq" id="WP_256547523.1">
    <property type="nucleotide sequence ID" value="NZ_CP101809.1"/>
</dbReference>
<dbReference type="InterPro" id="IPR029058">
    <property type="entry name" value="AB_hydrolase_fold"/>
</dbReference>
<proteinExistence type="inferred from homology"/>
<name>A0ABU0LYV1_9BACT</name>
<dbReference type="SUPFAM" id="SSF53474">
    <property type="entry name" value="alpha/beta-Hydrolases"/>
    <property type="match status" value="1"/>
</dbReference>
<sequence length="353" mass="41309">MNNDTNTFNNKYQNDQEYGDFSTLKNLDSFSKAKTEYNLQNFFEIRGQILFLPDLTSNYSVHERFAKEIVYYEYHAINYPGHGLTPVKPNLKFDDIVELVTDYILHHRLDELIIIGHGFGALVAAAVTRKIPGNINKLVFVSPLTLDSFKLVKNYEAMILPQDLQSLCASQEAKFHNFNELTNYSDYQKDLVSELNYLIKNRNNFLSIFEEVYNKNFLENAQRLYYEEIQMVPTLLVLGKNSKLTDLQSDINYFTDRFDRLKVFEVKNTGYVPFLQASGRYYINVLNFLNNDEFTYEKPTSTVDLNNSNPSEFNRQMNFDNDSDALKISEKVDQKIKKVSWLKKIFKKIFKLS</sequence>
<dbReference type="InterPro" id="IPR050266">
    <property type="entry name" value="AB_hydrolase_sf"/>
</dbReference>
<evidence type="ECO:0000256" key="3">
    <source>
        <dbReference type="ARBA" id="ARBA00022801"/>
    </source>
</evidence>
<dbReference type="Pfam" id="PF00561">
    <property type="entry name" value="Abhydrolase_1"/>
    <property type="match status" value="1"/>
</dbReference>
<dbReference type="PANTHER" id="PTHR43798:SF33">
    <property type="entry name" value="HYDROLASE, PUTATIVE (AFU_ORTHOLOGUE AFUA_2G14860)-RELATED"/>
    <property type="match status" value="1"/>
</dbReference>
<protein>
    <submittedName>
        <fullName evidence="5">Pimeloyl-ACP methyl ester carboxylesterase</fullName>
    </submittedName>
</protein>
<evidence type="ECO:0000256" key="1">
    <source>
        <dbReference type="ARBA" id="ARBA00006989"/>
    </source>
</evidence>
<keyword evidence="6" id="KW-1185">Reference proteome</keyword>
<dbReference type="PANTHER" id="PTHR43798">
    <property type="entry name" value="MONOACYLGLYCEROL LIPASE"/>
    <property type="match status" value="1"/>
</dbReference>
<comment type="similarity">
    <text evidence="1">Belongs to the lipase/esterase LIP3/BchO family.</text>
</comment>
<dbReference type="InterPro" id="IPR000073">
    <property type="entry name" value="AB_hydrolase_1"/>
</dbReference>